<keyword evidence="2" id="KW-1185">Reference proteome</keyword>
<evidence type="ECO:0008006" key="3">
    <source>
        <dbReference type="Google" id="ProtNLM"/>
    </source>
</evidence>
<dbReference type="Pfam" id="PF11041">
    <property type="entry name" value="Phage_Wedge1"/>
    <property type="match status" value="1"/>
</dbReference>
<proteinExistence type="predicted"/>
<accession>B5AX81</accession>
<dbReference type="KEGG" id="vg:6779463"/>
<dbReference type="GeneID" id="6779463"/>
<evidence type="ECO:0000313" key="2">
    <source>
        <dbReference type="Proteomes" id="UP000001862"/>
    </source>
</evidence>
<dbReference type="InterPro" id="IPR021283">
    <property type="entry name" value="Phage_Wedge1"/>
</dbReference>
<reference evidence="2" key="1">
    <citation type="journal article" date="2009" name="Environ. Microbiol. Rep.">
        <title>Isolation and genomic characterization of the first phage infecting Iodobacteria: ?PLPE, a myovirus having a novel set of features.</title>
        <authorList>
            <person name="Leblanc C."/>
            <person name="Caumont-Sarcos A."/>
            <person name="Comeau A.M."/>
            <person name="Krisch H.M."/>
        </authorList>
    </citation>
    <scope>NUCLEOTIDE SEQUENCE [LARGE SCALE GENOMIC DNA]</scope>
</reference>
<dbReference type="EMBL" id="EU876853">
    <property type="protein sequence ID" value="ACG60384.1"/>
    <property type="molecule type" value="Genomic_DNA"/>
</dbReference>
<evidence type="ECO:0000313" key="1">
    <source>
        <dbReference type="EMBL" id="ACG60384.1"/>
    </source>
</evidence>
<sequence>MTAPDRIYAQYRNKPKAVKWYRITPEMAGQFETVYNSIRLSYDIDKASGDQLDALGRIVVIDRSYETQIVFDGTQWGDSDAQFGGSESMFSAASGITNAEVSDEIFRKLIKAKIAKNNSDATIDGIISALEFITGDTQIKVIDAENMSFSVEFGIALTEIDKMLLTQFSIVPKPQGVRFTGFSETVAVTYWGGEYGWGDDRAAFGQYFGV</sequence>
<name>B5AX81_9CAUD</name>
<gene>
    <name evidence="1" type="ORF">phiPLPE_62</name>
</gene>
<dbReference type="OrthoDB" id="8115at10239"/>
<dbReference type="Proteomes" id="UP000001862">
    <property type="component" value="Segment"/>
</dbReference>
<organism evidence="1 2">
    <name type="scientific">Iodobacter phage PhiPLPE</name>
    <dbReference type="NCBI Taxonomy" id="551895"/>
    <lineage>
        <taxon>Viruses</taxon>
        <taxon>Duplodnaviria</taxon>
        <taxon>Heunggongvirae</taxon>
        <taxon>Uroviricota</taxon>
        <taxon>Caudoviricetes</taxon>
        <taxon>Iodovirus</taxon>
        <taxon>Iodovirus PLPE</taxon>
    </lineage>
</organism>
<dbReference type="RefSeq" id="YP_002128496.1">
    <property type="nucleotide sequence ID" value="NC_011142.1"/>
</dbReference>
<protein>
    <recommendedName>
        <fullName evidence="3">DUF2612 domain-containing protein</fullName>
    </recommendedName>
</protein>